<comment type="cofactor">
    <cofactor evidence="1">
        <name>Zn(2+)</name>
        <dbReference type="ChEBI" id="CHEBI:29105"/>
    </cofactor>
</comment>
<dbReference type="Pfam" id="PF07687">
    <property type="entry name" value="M20_dimer"/>
    <property type="match status" value="1"/>
</dbReference>
<dbReference type="SUPFAM" id="SSF55031">
    <property type="entry name" value="Bacterial exopeptidase dimerisation domain"/>
    <property type="match status" value="1"/>
</dbReference>
<evidence type="ECO:0000256" key="3">
    <source>
        <dbReference type="ARBA" id="ARBA00022801"/>
    </source>
</evidence>
<sequence>MDTVEILKDLIEIDTRNPPGNTEGAVEYLQNLFSSYSTRIYGKDGKLNIVVEISKGDPEFLFTSHLDTVPSDDSLLKPVIEGGRVYGRGSCDAKGCVASIISAFLDHEPESGVKLAFTADEEIGGKLGLGEVMKHEEPDFVIIGEPFGSDRIGIAQAAVVALKIVVHGESGHTAMADVKKGAVYRASEIITETVDRFEKIRGDRKKFFDEISRIGLEVEFRGSGDAVFNPSVVRAGIKRNVVPDRCEIDADIRVAPWIDVSSLRDEFQYEGTDFFVTGFLRPFGYMLDGVNPDLDRQLVNLISGAIRREGMVPKAVVTLGVGDIRHVRNRGIPAFYLGPRGENLHSDGEFVYIDELYTASRIYRNIANLSGK</sequence>
<dbReference type="EMBL" id="CP087714">
    <property type="protein sequence ID" value="XAT63866.1"/>
    <property type="molecule type" value="Genomic_DNA"/>
</dbReference>
<dbReference type="PROSITE" id="PS00759">
    <property type="entry name" value="ARGE_DAPE_CPG2_2"/>
    <property type="match status" value="1"/>
</dbReference>
<evidence type="ECO:0000256" key="4">
    <source>
        <dbReference type="ARBA" id="ARBA00022833"/>
    </source>
</evidence>
<dbReference type="InterPro" id="IPR036264">
    <property type="entry name" value="Bact_exopeptidase_dim_dom"/>
</dbReference>
<protein>
    <submittedName>
        <fullName evidence="6">M20/M25/M40 family metallo-hydrolase</fullName>
    </submittedName>
</protein>
<evidence type="ECO:0000259" key="5">
    <source>
        <dbReference type="Pfam" id="PF07687"/>
    </source>
</evidence>
<dbReference type="RefSeq" id="WP_193806751.1">
    <property type="nucleotide sequence ID" value="NZ_CP087714.1"/>
</dbReference>
<reference evidence="6 7" key="1">
    <citation type="submission" date="2021-11" db="EMBL/GenBank/DDBJ databases">
        <title>Whole genome of Geoglobus acetivorans.</title>
        <authorList>
            <person name="Liu D."/>
        </authorList>
    </citation>
    <scope>NUCLEOTIDE SEQUENCE [LARGE SCALE GENOMIC DNA]</scope>
    <source>
        <strain evidence="6 7">SBH6</strain>
    </source>
</reference>
<dbReference type="GeneID" id="90448103"/>
<keyword evidence="4" id="KW-0862">Zinc</keyword>
<name>A0ABZ3H5F4_GEOAI</name>
<evidence type="ECO:0000256" key="2">
    <source>
        <dbReference type="ARBA" id="ARBA00022723"/>
    </source>
</evidence>
<keyword evidence="3" id="KW-0378">Hydrolase</keyword>
<evidence type="ECO:0000313" key="6">
    <source>
        <dbReference type="EMBL" id="XAT63866.1"/>
    </source>
</evidence>
<dbReference type="Pfam" id="PF01546">
    <property type="entry name" value="Peptidase_M20"/>
    <property type="match status" value="1"/>
</dbReference>
<dbReference type="InterPro" id="IPR002933">
    <property type="entry name" value="Peptidase_M20"/>
</dbReference>
<dbReference type="Gene3D" id="3.40.630.10">
    <property type="entry name" value="Zn peptidases"/>
    <property type="match status" value="2"/>
</dbReference>
<dbReference type="Gene3D" id="3.30.70.360">
    <property type="match status" value="1"/>
</dbReference>
<dbReference type="InterPro" id="IPR050072">
    <property type="entry name" value="Peptidase_M20A"/>
</dbReference>
<proteinExistence type="predicted"/>
<dbReference type="InterPro" id="IPR001261">
    <property type="entry name" value="ArgE/DapE_CS"/>
</dbReference>
<organism evidence="6 7">
    <name type="scientific">Geoglobus acetivorans</name>
    <dbReference type="NCBI Taxonomy" id="565033"/>
    <lineage>
        <taxon>Archaea</taxon>
        <taxon>Methanobacteriati</taxon>
        <taxon>Methanobacteriota</taxon>
        <taxon>Archaeoglobi</taxon>
        <taxon>Archaeoglobales</taxon>
        <taxon>Archaeoglobaceae</taxon>
        <taxon>Geoglobus</taxon>
    </lineage>
</organism>
<keyword evidence="2" id="KW-0479">Metal-binding</keyword>
<dbReference type="PANTHER" id="PTHR43808">
    <property type="entry name" value="ACETYLORNITHINE DEACETYLASE"/>
    <property type="match status" value="1"/>
</dbReference>
<feature type="domain" description="Peptidase M20 dimerisation" evidence="5">
    <location>
        <begin position="160"/>
        <end position="268"/>
    </location>
</feature>
<dbReference type="PANTHER" id="PTHR43808:SF31">
    <property type="entry name" value="N-ACETYL-L-CITRULLINE DEACETYLASE"/>
    <property type="match status" value="1"/>
</dbReference>
<evidence type="ECO:0000256" key="1">
    <source>
        <dbReference type="ARBA" id="ARBA00001947"/>
    </source>
</evidence>
<dbReference type="SUPFAM" id="SSF53187">
    <property type="entry name" value="Zn-dependent exopeptidases"/>
    <property type="match status" value="1"/>
</dbReference>
<keyword evidence="7" id="KW-1185">Reference proteome</keyword>
<gene>
    <name evidence="6" type="ORF">LPQ35_00430</name>
</gene>
<evidence type="ECO:0000313" key="7">
    <source>
        <dbReference type="Proteomes" id="UP001492541"/>
    </source>
</evidence>
<dbReference type="Proteomes" id="UP001492541">
    <property type="component" value="Chromosome"/>
</dbReference>
<dbReference type="InterPro" id="IPR011650">
    <property type="entry name" value="Peptidase_M20_dimer"/>
</dbReference>
<accession>A0ABZ3H5F4</accession>